<dbReference type="Proteomes" id="UP000886796">
    <property type="component" value="Unassembled WGS sequence"/>
</dbReference>
<protein>
    <submittedName>
        <fullName evidence="3">DUF4830 domain-containing protein</fullName>
    </submittedName>
</protein>
<feature type="domain" description="DUF4830" evidence="2">
    <location>
        <begin position="54"/>
        <end position="137"/>
    </location>
</feature>
<gene>
    <name evidence="3" type="ORF">IAB74_00115</name>
</gene>
<feature type="compositionally biased region" description="Polar residues" evidence="1">
    <location>
        <begin position="161"/>
        <end position="175"/>
    </location>
</feature>
<dbReference type="AlphaFoldDB" id="A0A9D0Z1Q2"/>
<feature type="region of interest" description="Disordered" evidence="1">
    <location>
        <begin position="152"/>
        <end position="197"/>
    </location>
</feature>
<dbReference type="InterPro" id="IPR032257">
    <property type="entry name" value="DUF4830"/>
</dbReference>
<dbReference type="EMBL" id="DVFK01000003">
    <property type="protein sequence ID" value="HIQ66901.1"/>
    <property type="molecule type" value="Genomic_DNA"/>
</dbReference>
<reference evidence="3" key="1">
    <citation type="submission" date="2020-10" db="EMBL/GenBank/DDBJ databases">
        <authorList>
            <person name="Gilroy R."/>
        </authorList>
    </citation>
    <scope>NUCLEOTIDE SEQUENCE</scope>
    <source>
        <strain evidence="3">13361</strain>
    </source>
</reference>
<dbReference type="Pfam" id="PF16112">
    <property type="entry name" value="DUF4830"/>
    <property type="match status" value="1"/>
</dbReference>
<accession>A0A9D0Z1Q2</accession>
<feature type="compositionally biased region" description="Low complexity" evidence="1">
    <location>
        <begin position="176"/>
        <end position="197"/>
    </location>
</feature>
<evidence type="ECO:0000313" key="3">
    <source>
        <dbReference type="EMBL" id="HIQ66901.1"/>
    </source>
</evidence>
<proteinExistence type="predicted"/>
<sequence length="197" mass="20947">MMVMTAKVDKKKILMVLAGVAAAILLLLLVFGGGGETQDPTVQTSTGNDKRVAFLQEFGWEVNASPAQSGEVRIPETPTKAYERYNALQKSQGYDLTKYAGQTVMRYVYKVTNYPGATDPVYATLLVHKDAVIGGDITDTSAKGRIHGFQMPQSVKEPAATESTQPSQGATTGNETAPTTDTDATTPTRQATTAPAA</sequence>
<evidence type="ECO:0000256" key="1">
    <source>
        <dbReference type="SAM" id="MobiDB-lite"/>
    </source>
</evidence>
<evidence type="ECO:0000313" key="4">
    <source>
        <dbReference type="Proteomes" id="UP000886796"/>
    </source>
</evidence>
<evidence type="ECO:0000259" key="2">
    <source>
        <dbReference type="Pfam" id="PF16112"/>
    </source>
</evidence>
<comment type="caution">
    <text evidence="3">The sequence shown here is derived from an EMBL/GenBank/DDBJ whole genome shotgun (WGS) entry which is preliminary data.</text>
</comment>
<reference evidence="3" key="2">
    <citation type="journal article" date="2021" name="PeerJ">
        <title>Extensive microbial diversity within the chicken gut microbiome revealed by metagenomics and culture.</title>
        <authorList>
            <person name="Gilroy R."/>
            <person name="Ravi A."/>
            <person name="Getino M."/>
            <person name="Pursley I."/>
            <person name="Horton D.L."/>
            <person name="Alikhan N.F."/>
            <person name="Baker D."/>
            <person name="Gharbi K."/>
            <person name="Hall N."/>
            <person name="Watson M."/>
            <person name="Adriaenssens E.M."/>
            <person name="Foster-Nyarko E."/>
            <person name="Jarju S."/>
            <person name="Secka A."/>
            <person name="Antonio M."/>
            <person name="Oren A."/>
            <person name="Chaudhuri R.R."/>
            <person name="La Ragione R."/>
            <person name="Hildebrand F."/>
            <person name="Pallen M.J."/>
        </authorList>
    </citation>
    <scope>NUCLEOTIDE SEQUENCE</scope>
    <source>
        <strain evidence="3">13361</strain>
    </source>
</reference>
<name>A0A9D0Z1Q2_9FIRM</name>
<organism evidence="3 4">
    <name type="scientific">Candidatus Faecousia excrementigallinarum</name>
    <dbReference type="NCBI Taxonomy" id="2840806"/>
    <lineage>
        <taxon>Bacteria</taxon>
        <taxon>Bacillati</taxon>
        <taxon>Bacillota</taxon>
        <taxon>Clostridia</taxon>
        <taxon>Eubacteriales</taxon>
        <taxon>Oscillospiraceae</taxon>
        <taxon>Faecousia</taxon>
    </lineage>
</organism>